<keyword evidence="1" id="KW-0812">Transmembrane</keyword>
<comment type="caution">
    <text evidence="2">The sequence shown here is derived from an EMBL/GenBank/DDBJ whole genome shotgun (WGS) entry which is preliminary data.</text>
</comment>
<name>A0ABR7CVZ0_9BACT</name>
<organism evidence="2 3">
    <name type="scientific">Butyricimonas hominis</name>
    <dbReference type="NCBI Taxonomy" id="2763032"/>
    <lineage>
        <taxon>Bacteria</taxon>
        <taxon>Pseudomonadati</taxon>
        <taxon>Bacteroidota</taxon>
        <taxon>Bacteroidia</taxon>
        <taxon>Bacteroidales</taxon>
        <taxon>Odoribacteraceae</taxon>
        <taxon>Butyricimonas</taxon>
    </lineage>
</organism>
<dbReference type="Proteomes" id="UP000646484">
    <property type="component" value="Unassembled WGS sequence"/>
</dbReference>
<reference evidence="2 3" key="1">
    <citation type="submission" date="2020-08" db="EMBL/GenBank/DDBJ databases">
        <title>Genome public.</title>
        <authorList>
            <person name="Liu C."/>
            <person name="Sun Q."/>
        </authorList>
    </citation>
    <scope>NUCLEOTIDE SEQUENCE [LARGE SCALE GENOMIC DNA]</scope>
    <source>
        <strain evidence="2 3">NSJ-56</strain>
    </source>
</reference>
<evidence type="ECO:0000313" key="2">
    <source>
        <dbReference type="EMBL" id="MBC5619510.1"/>
    </source>
</evidence>
<keyword evidence="1" id="KW-1133">Transmembrane helix</keyword>
<keyword evidence="1" id="KW-0472">Membrane</keyword>
<proteinExistence type="predicted"/>
<dbReference type="RefSeq" id="WP_186974518.1">
    <property type="nucleotide sequence ID" value="NZ_JACOOH010000001.1"/>
</dbReference>
<sequence length="92" mass="10614">MKTEKESSDNDIIASTEKKLRNVRTCLYILILAAIAKFAMTDFYESSFRTWLNVAILFLIVFLVLAVEKGLRKKLRAEKKKAKNNAYEHTSL</sequence>
<dbReference type="EMBL" id="JACOOH010000001">
    <property type="protein sequence ID" value="MBC5619510.1"/>
    <property type="molecule type" value="Genomic_DNA"/>
</dbReference>
<accession>A0ABR7CVZ0</accession>
<evidence type="ECO:0000256" key="1">
    <source>
        <dbReference type="SAM" id="Phobius"/>
    </source>
</evidence>
<keyword evidence="3" id="KW-1185">Reference proteome</keyword>
<protein>
    <submittedName>
        <fullName evidence="2">Uncharacterized protein</fullName>
    </submittedName>
</protein>
<feature type="transmembrane region" description="Helical" evidence="1">
    <location>
        <begin position="50"/>
        <end position="71"/>
    </location>
</feature>
<gene>
    <name evidence="2" type="ORF">H8S64_00195</name>
</gene>
<evidence type="ECO:0000313" key="3">
    <source>
        <dbReference type="Proteomes" id="UP000646484"/>
    </source>
</evidence>
<feature type="transmembrane region" description="Helical" evidence="1">
    <location>
        <begin position="25"/>
        <end position="44"/>
    </location>
</feature>